<evidence type="ECO:0000313" key="2">
    <source>
        <dbReference type="Proteomes" id="UP000233769"/>
    </source>
</evidence>
<proteinExistence type="predicted"/>
<protein>
    <submittedName>
        <fullName evidence="1">Uncharacterized protein</fullName>
    </submittedName>
</protein>
<evidence type="ECO:0000313" key="1">
    <source>
        <dbReference type="EMBL" id="SOR31761.1"/>
    </source>
</evidence>
<accession>A0A2N9AWQ7</accession>
<dbReference type="Proteomes" id="UP000233769">
    <property type="component" value="Chromosome tk0001"/>
</dbReference>
<gene>
    <name evidence="1" type="ORF">TK0001_5185</name>
</gene>
<sequence length="26" mass="2961">MLSRLNHSINGSLSNSSSYFCKLFVR</sequence>
<dbReference type="AlphaFoldDB" id="A0A2N9AWQ7"/>
<reference evidence="2" key="1">
    <citation type="submission" date="2017-10" db="EMBL/GenBank/DDBJ databases">
        <authorList>
            <person name="Regsiter A."/>
            <person name="William W."/>
        </authorList>
    </citation>
    <scope>NUCLEOTIDE SEQUENCE [LARGE SCALE GENOMIC DNA]</scope>
</reference>
<dbReference type="EMBL" id="LT962688">
    <property type="protein sequence ID" value="SOR31761.1"/>
    <property type="molecule type" value="Genomic_DNA"/>
</dbReference>
<organism evidence="1 2">
    <name type="scientific">Methylorubrum extorquens</name>
    <name type="common">Methylobacterium dichloromethanicum</name>
    <name type="synonym">Methylobacterium extorquens</name>
    <dbReference type="NCBI Taxonomy" id="408"/>
    <lineage>
        <taxon>Bacteria</taxon>
        <taxon>Pseudomonadati</taxon>
        <taxon>Pseudomonadota</taxon>
        <taxon>Alphaproteobacteria</taxon>
        <taxon>Hyphomicrobiales</taxon>
        <taxon>Methylobacteriaceae</taxon>
        <taxon>Methylorubrum</taxon>
    </lineage>
</organism>
<name>A0A2N9AWQ7_METEX</name>